<dbReference type="Proteomes" id="UP000598350">
    <property type="component" value="Unassembled WGS sequence"/>
</dbReference>
<organism evidence="1 2">
    <name type="scientific">Maribacter arenosus</name>
    <dbReference type="NCBI Taxonomy" id="1854708"/>
    <lineage>
        <taxon>Bacteria</taxon>
        <taxon>Pseudomonadati</taxon>
        <taxon>Bacteroidota</taxon>
        <taxon>Flavobacteriia</taxon>
        <taxon>Flavobacteriales</taxon>
        <taxon>Flavobacteriaceae</taxon>
        <taxon>Maribacter</taxon>
    </lineage>
</organism>
<accession>A0ABR7VE78</accession>
<dbReference type="EMBL" id="JABTCG010000004">
    <property type="protein sequence ID" value="MBD0851236.1"/>
    <property type="molecule type" value="Genomic_DNA"/>
</dbReference>
<name>A0ABR7VE78_9FLAO</name>
<proteinExistence type="predicted"/>
<gene>
    <name evidence="1" type="ORF">HPE63_11205</name>
</gene>
<comment type="caution">
    <text evidence="1">The sequence shown here is derived from an EMBL/GenBank/DDBJ whole genome shotgun (WGS) entry which is preliminary data.</text>
</comment>
<sequence length="72" mass="8237">MEISKAGLDYLAFYKGKILRIDLHHSRSLANITMTCTRQILDKMQLKGDQTTPFGDFTTNLLQFTTQICILL</sequence>
<reference evidence="1 2" key="1">
    <citation type="submission" date="2020-05" db="EMBL/GenBank/DDBJ databases">
        <title>The draft genome sequence of Maribacter arenosus CAU 1321.</title>
        <authorList>
            <person name="Mu L."/>
        </authorList>
    </citation>
    <scope>NUCLEOTIDE SEQUENCE [LARGE SCALE GENOMIC DNA]</scope>
    <source>
        <strain evidence="1 2">CAU 1321</strain>
    </source>
</reference>
<evidence type="ECO:0000313" key="1">
    <source>
        <dbReference type="EMBL" id="MBD0851236.1"/>
    </source>
</evidence>
<protein>
    <submittedName>
        <fullName evidence="1">Uncharacterized protein</fullName>
    </submittedName>
</protein>
<evidence type="ECO:0000313" key="2">
    <source>
        <dbReference type="Proteomes" id="UP000598350"/>
    </source>
</evidence>
<keyword evidence="2" id="KW-1185">Reference proteome</keyword>